<evidence type="ECO:0000313" key="5">
    <source>
        <dbReference type="Proteomes" id="UP000332515"/>
    </source>
</evidence>
<dbReference type="Gene3D" id="3.40.190.10">
    <property type="entry name" value="Periplasmic binding protein-like II"/>
    <property type="match status" value="2"/>
</dbReference>
<gene>
    <name evidence="4" type="ORF">F0357_06235</name>
</gene>
<evidence type="ECO:0000259" key="3">
    <source>
        <dbReference type="SMART" id="SM00062"/>
    </source>
</evidence>
<dbReference type="InterPro" id="IPR001638">
    <property type="entry name" value="Solute-binding_3/MltF_N"/>
</dbReference>
<name>A0A6A7Y0W9_9HYPH</name>
<protein>
    <submittedName>
        <fullName evidence="4">Amino acid ABC transporter substrate-binding protein</fullName>
    </submittedName>
</protein>
<sequence length="286" mass="30002">MSVNFVRRLRLAAVFAGTLAALAATGAARAETIGNCEVTGQKGQFAFTPAVPGQLTVEVNLPAPGWWNGDTPESIKDGYEYCLAANIAHRAGLDKVAVVNVAWDALVAGQTKNFDLALSQISITDERKKVVDFSVPYFSSDIGVLVKKGTKLDTASIKEAQIGVQQGTTGATFVADVLKPTKAPKVFPDTPSLFTALFAGQIDAAMTDTAIVLGQAAASSGALDVVGQYSTGETYGALYPKASPNEKVLDQIIQALIDDGTTKQLAAKYLAAAWGIDPTSIPYFKP</sequence>
<accession>A0A6A7Y0W9</accession>
<dbReference type="PANTHER" id="PTHR35936">
    <property type="entry name" value="MEMBRANE-BOUND LYTIC MUREIN TRANSGLYCOSYLASE F"/>
    <property type="match status" value="1"/>
</dbReference>
<proteinExistence type="predicted"/>
<dbReference type="SMART" id="SM00062">
    <property type="entry name" value="PBPb"/>
    <property type="match status" value="1"/>
</dbReference>
<evidence type="ECO:0000256" key="2">
    <source>
        <dbReference type="SAM" id="SignalP"/>
    </source>
</evidence>
<dbReference type="SUPFAM" id="SSF53850">
    <property type="entry name" value="Periplasmic binding protein-like II"/>
    <property type="match status" value="1"/>
</dbReference>
<comment type="caution">
    <text evidence="4">The sequence shown here is derived from an EMBL/GenBank/DDBJ whole genome shotgun (WGS) entry which is preliminary data.</text>
</comment>
<feature type="domain" description="Solute-binding protein family 3/N-terminal" evidence="3">
    <location>
        <begin position="73"/>
        <end position="273"/>
    </location>
</feature>
<evidence type="ECO:0000313" key="4">
    <source>
        <dbReference type="EMBL" id="MQT12266.1"/>
    </source>
</evidence>
<feature type="signal peptide" evidence="2">
    <location>
        <begin position="1"/>
        <end position="23"/>
    </location>
</feature>
<dbReference type="Proteomes" id="UP000332515">
    <property type="component" value="Unassembled WGS sequence"/>
</dbReference>
<organism evidence="4 5">
    <name type="scientific">Segnochrobactrum spirostomi</name>
    <dbReference type="NCBI Taxonomy" id="2608987"/>
    <lineage>
        <taxon>Bacteria</taxon>
        <taxon>Pseudomonadati</taxon>
        <taxon>Pseudomonadota</taxon>
        <taxon>Alphaproteobacteria</taxon>
        <taxon>Hyphomicrobiales</taxon>
        <taxon>Segnochrobactraceae</taxon>
        <taxon>Segnochrobactrum</taxon>
    </lineage>
</organism>
<reference evidence="4 5" key="1">
    <citation type="submission" date="2019-09" db="EMBL/GenBank/DDBJ databases">
        <title>Segnochrobactrum spirostomi gen. nov., sp. nov., isolated from the ciliate Spirostomum cf. yagiui and description of a novel family, Segnochrobactraceae fam. nov. within the order Rhizobiales of the class Alphaproteobacteria.</title>
        <authorList>
            <person name="Akter S."/>
            <person name="Shazib S.U.A."/>
            <person name="Shin M.K."/>
        </authorList>
    </citation>
    <scope>NUCLEOTIDE SEQUENCE [LARGE SCALE GENOMIC DNA]</scope>
    <source>
        <strain evidence="4 5">Sp-1</strain>
    </source>
</reference>
<dbReference type="PANTHER" id="PTHR35936:SF17">
    <property type="entry name" value="ARGININE-BINDING EXTRACELLULAR PROTEIN ARTP"/>
    <property type="match status" value="1"/>
</dbReference>
<dbReference type="Pfam" id="PF00497">
    <property type="entry name" value="SBP_bac_3"/>
    <property type="match status" value="1"/>
</dbReference>
<keyword evidence="1 2" id="KW-0732">Signal</keyword>
<feature type="chain" id="PRO_5025440273" evidence="2">
    <location>
        <begin position="24"/>
        <end position="286"/>
    </location>
</feature>
<keyword evidence="5" id="KW-1185">Reference proteome</keyword>
<evidence type="ECO:0000256" key="1">
    <source>
        <dbReference type="ARBA" id="ARBA00022729"/>
    </source>
</evidence>
<dbReference type="CDD" id="cd13530">
    <property type="entry name" value="PBP2_peptides_like"/>
    <property type="match status" value="1"/>
</dbReference>
<dbReference type="EMBL" id="VWNA01000001">
    <property type="protein sequence ID" value="MQT12266.1"/>
    <property type="molecule type" value="Genomic_DNA"/>
</dbReference>
<dbReference type="RefSeq" id="WP_153479553.1">
    <property type="nucleotide sequence ID" value="NZ_VWNA01000001.1"/>
</dbReference>
<dbReference type="AlphaFoldDB" id="A0A6A7Y0W9"/>